<keyword evidence="2" id="KW-1185">Reference proteome</keyword>
<gene>
    <name evidence="1" type="ordered locus">Celgi_1225</name>
</gene>
<dbReference type="RefSeq" id="WP_013883263.1">
    <property type="nucleotide sequence ID" value="NC_015671.1"/>
</dbReference>
<dbReference type="HOGENOM" id="CLU_1719057_0_0_11"/>
<accession>F8A1T7</accession>
<organism evidence="1 2">
    <name type="scientific">Cellulomonas gilvus (strain ATCC 13127 / NRRL B-14078)</name>
    <name type="common">Cellvibrio gilvus</name>
    <dbReference type="NCBI Taxonomy" id="593907"/>
    <lineage>
        <taxon>Bacteria</taxon>
        <taxon>Bacillati</taxon>
        <taxon>Actinomycetota</taxon>
        <taxon>Actinomycetes</taxon>
        <taxon>Micrococcales</taxon>
        <taxon>Cellulomonadaceae</taxon>
        <taxon>Cellulomonas</taxon>
    </lineage>
</organism>
<dbReference type="OrthoDB" id="4828553at2"/>
<reference evidence="2" key="1">
    <citation type="submission" date="2011-04" db="EMBL/GenBank/DDBJ databases">
        <title>Complete sequence of Cellvibrio gilvus ATCC 13127.</title>
        <authorList>
            <person name="Lucas S."/>
            <person name="Han J."/>
            <person name="Lapidus A."/>
            <person name="Cheng J.-F."/>
            <person name="Goodwin L."/>
            <person name="Pitluck S."/>
            <person name="Peters L."/>
            <person name="Munk A."/>
            <person name="Detter J.C."/>
            <person name="Han C."/>
            <person name="Tapia R."/>
            <person name="Land M."/>
            <person name="Hauser L."/>
            <person name="Kyrpides N."/>
            <person name="Ivanova N."/>
            <person name="Ovchinnikova G."/>
            <person name="Pagani I."/>
            <person name="Mead D."/>
            <person name="Brumm P."/>
            <person name="Woyke T."/>
        </authorList>
    </citation>
    <scope>NUCLEOTIDE SEQUENCE [LARGE SCALE GENOMIC DNA]</scope>
    <source>
        <strain evidence="2">ATCC 13127 / NRRL B-14078</strain>
    </source>
</reference>
<name>F8A1T7_CELGA</name>
<dbReference type="Proteomes" id="UP000000485">
    <property type="component" value="Chromosome"/>
</dbReference>
<proteinExistence type="predicted"/>
<dbReference type="EMBL" id="CP002665">
    <property type="protein sequence ID" value="AEI11744.1"/>
    <property type="molecule type" value="Genomic_DNA"/>
</dbReference>
<evidence type="ECO:0000313" key="2">
    <source>
        <dbReference type="Proteomes" id="UP000000485"/>
    </source>
</evidence>
<dbReference type="AlphaFoldDB" id="F8A1T7"/>
<dbReference type="KEGG" id="cga:Celgi_1225"/>
<dbReference type="STRING" id="593907.Celgi_1225"/>
<evidence type="ECO:0000313" key="1">
    <source>
        <dbReference type="EMBL" id="AEI11744.1"/>
    </source>
</evidence>
<protein>
    <submittedName>
        <fullName evidence="1">Uncharacterized protein</fullName>
    </submittedName>
</protein>
<sequence>MSGPEVERWTSRQADEPQCVVAADVEVPVLLEAVAAGARSAGLAARSVPGGLDASRGIRGGYLLSEVVQLPLMAVLAKVEIQVRVLVAEPGRARVSVTCVAGARELGAAKRVARALTDARSRMEAAGTPLRISPWAALWQRGTGGPEGPEVV</sequence>